<dbReference type="RefSeq" id="WP_340342414.1">
    <property type="nucleotide sequence ID" value="NZ_JBBKZT010000004.1"/>
</dbReference>
<proteinExistence type="predicted"/>
<dbReference type="EC" id="2.8.3.-" evidence="2"/>
<evidence type="ECO:0000313" key="3">
    <source>
        <dbReference type="Proteomes" id="UP001385892"/>
    </source>
</evidence>
<dbReference type="InterPro" id="IPR044855">
    <property type="entry name" value="CoA-Trfase_III_dom3_sf"/>
</dbReference>
<dbReference type="Proteomes" id="UP001385892">
    <property type="component" value="Unassembled WGS sequence"/>
</dbReference>
<name>A0ABU8WIT9_9BURK</name>
<evidence type="ECO:0000256" key="1">
    <source>
        <dbReference type="ARBA" id="ARBA00022679"/>
    </source>
</evidence>
<keyword evidence="1 2" id="KW-0808">Transferase</keyword>
<dbReference type="PANTHER" id="PTHR48207">
    <property type="entry name" value="SUCCINATE--HYDROXYMETHYLGLUTARATE COA-TRANSFERASE"/>
    <property type="match status" value="1"/>
</dbReference>
<dbReference type="InterPro" id="IPR023606">
    <property type="entry name" value="CoA-Trfase_III_dom_1_sf"/>
</dbReference>
<dbReference type="PANTHER" id="PTHR48207:SF4">
    <property type="entry name" value="BLL6097 PROTEIN"/>
    <property type="match status" value="1"/>
</dbReference>
<evidence type="ECO:0000313" key="2">
    <source>
        <dbReference type="EMBL" id="MEJ8847274.1"/>
    </source>
</evidence>
<dbReference type="InterPro" id="IPR003673">
    <property type="entry name" value="CoA-Trfase_fam_III"/>
</dbReference>
<dbReference type="InterPro" id="IPR050483">
    <property type="entry name" value="CoA-transferase_III_domain"/>
</dbReference>
<reference evidence="2 3" key="1">
    <citation type="submission" date="2024-03" db="EMBL/GenBank/DDBJ databases">
        <title>Novel species of the genus Variovorax.</title>
        <authorList>
            <person name="Liu Q."/>
            <person name="Xin Y.-H."/>
        </authorList>
    </citation>
    <scope>NUCLEOTIDE SEQUENCE [LARGE SCALE GENOMIC DNA]</scope>
    <source>
        <strain evidence="2 3">KACC 18900</strain>
    </source>
</reference>
<sequence>MTIAPAPNLPLEGVRVLDLSAVVLGPYASQNLAEYGADVIKIEPPEGDSTRRTGPSTEPGMGAIFLGVNRGKRSVVLDLKQADARAALLTLVDTADVLMHSIRPQKLAAIGLDPETLLARNPRLVYVGLHGFAEDGPYGGMPAYDDIIQGLSGCAALMERQSGAPQYFPTIAADKTSGLVATHAILAALFRRERTGKGGYVEVPMLESMVSFNLVEHFYGHHFSPPLADTGYPRLFAKHRRPYRTADGYLCAMPYTDAHWKRFFTEGGMPEAAADPRFADITERTRHIDALYTLAAQVIETRSTDEWLEVFARLEVPASRMNRLEDLPDDAHLKATGFFKTIDDPRMGTLHFPGAPVRIDRQQLLVRMAPRLGEHTHQVLSEAGIAPLGAEQPALQGAPI</sequence>
<dbReference type="Gene3D" id="3.40.50.10540">
    <property type="entry name" value="Crotonobetainyl-coa:carnitine coa-transferase, domain 1"/>
    <property type="match status" value="1"/>
</dbReference>
<organism evidence="2 3">
    <name type="scientific">Variovorax rhizosphaerae</name>
    <dbReference type="NCBI Taxonomy" id="1836200"/>
    <lineage>
        <taxon>Bacteria</taxon>
        <taxon>Pseudomonadati</taxon>
        <taxon>Pseudomonadota</taxon>
        <taxon>Betaproteobacteria</taxon>
        <taxon>Burkholderiales</taxon>
        <taxon>Comamonadaceae</taxon>
        <taxon>Variovorax</taxon>
    </lineage>
</organism>
<dbReference type="EMBL" id="JBBKZT010000004">
    <property type="protein sequence ID" value="MEJ8847274.1"/>
    <property type="molecule type" value="Genomic_DNA"/>
</dbReference>
<dbReference type="Gene3D" id="3.30.1540.10">
    <property type="entry name" value="formyl-coa transferase, domain 3"/>
    <property type="match status" value="1"/>
</dbReference>
<gene>
    <name evidence="2" type="ORF">WKW82_11470</name>
</gene>
<dbReference type="Pfam" id="PF02515">
    <property type="entry name" value="CoA_transf_3"/>
    <property type="match status" value="1"/>
</dbReference>
<keyword evidence="3" id="KW-1185">Reference proteome</keyword>
<dbReference type="SUPFAM" id="SSF89796">
    <property type="entry name" value="CoA-transferase family III (CaiB/BaiF)"/>
    <property type="match status" value="1"/>
</dbReference>
<accession>A0ABU8WIT9</accession>
<protein>
    <submittedName>
        <fullName evidence="2">CoA transferase</fullName>
        <ecNumber evidence="2">2.8.3.-</ecNumber>
    </submittedName>
</protein>
<comment type="caution">
    <text evidence="2">The sequence shown here is derived from an EMBL/GenBank/DDBJ whole genome shotgun (WGS) entry which is preliminary data.</text>
</comment>
<dbReference type="GO" id="GO:0016740">
    <property type="term" value="F:transferase activity"/>
    <property type="evidence" value="ECO:0007669"/>
    <property type="project" value="UniProtKB-KW"/>
</dbReference>